<evidence type="ECO:0000313" key="3">
    <source>
        <dbReference type="Proteomes" id="UP000054843"/>
    </source>
</evidence>
<dbReference type="EMBL" id="JYDO01000312">
    <property type="protein sequence ID" value="KRZ65662.1"/>
    <property type="molecule type" value="Genomic_DNA"/>
</dbReference>
<comment type="caution">
    <text evidence="1">The sequence shown here is derived from an EMBL/GenBank/DDBJ whole genome shotgun (WGS) entry which is preliminary data.</text>
</comment>
<dbReference type="EMBL" id="JYDO01000358">
    <property type="protein sequence ID" value="KRZ65451.1"/>
    <property type="molecule type" value="Genomic_DNA"/>
</dbReference>
<sequence length="112" mass="12757">MNTQSRSLPVLPVMIKDHNLVQLDKQLTSPLASPQPVFERTPSGAPPVLWVFHRLLQCDVFTRIVQPRYCSVAAIAHSYRLRTGQSMLIFDKHFITSFIIYVTTGFSNISLR</sequence>
<evidence type="ECO:0000313" key="2">
    <source>
        <dbReference type="EMBL" id="KRZ65662.1"/>
    </source>
</evidence>
<dbReference type="Proteomes" id="UP000054843">
    <property type="component" value="Unassembled WGS sequence"/>
</dbReference>
<evidence type="ECO:0000313" key="1">
    <source>
        <dbReference type="EMBL" id="KRZ65451.1"/>
    </source>
</evidence>
<accession>A0A0V1M102</accession>
<keyword evidence="3" id="KW-1185">Reference proteome</keyword>
<proteinExistence type="predicted"/>
<protein>
    <submittedName>
        <fullName evidence="1">Uncharacterized protein</fullName>
    </submittedName>
</protein>
<organism evidence="1 3">
    <name type="scientific">Trichinella papuae</name>
    <dbReference type="NCBI Taxonomy" id="268474"/>
    <lineage>
        <taxon>Eukaryota</taxon>
        <taxon>Metazoa</taxon>
        <taxon>Ecdysozoa</taxon>
        <taxon>Nematoda</taxon>
        <taxon>Enoplea</taxon>
        <taxon>Dorylaimia</taxon>
        <taxon>Trichinellida</taxon>
        <taxon>Trichinellidae</taxon>
        <taxon>Trichinella</taxon>
    </lineage>
</organism>
<reference evidence="1 3" key="1">
    <citation type="submission" date="2015-01" db="EMBL/GenBank/DDBJ databases">
        <title>Evolution of Trichinella species and genotypes.</title>
        <authorList>
            <person name="Korhonen P.K."/>
            <person name="Edoardo P."/>
            <person name="Giuseppe L.R."/>
            <person name="Gasser R.B."/>
        </authorList>
    </citation>
    <scope>NUCLEOTIDE SEQUENCE [LARGE SCALE GENOMIC DNA]</scope>
    <source>
        <strain evidence="1">ISS1980</strain>
    </source>
</reference>
<name>A0A0V1M102_9BILA</name>
<dbReference type="AlphaFoldDB" id="A0A0V1M102"/>
<gene>
    <name evidence="1" type="ORF">T10_11423</name>
    <name evidence="2" type="ORF">T10_6839</name>
</gene>